<feature type="region of interest" description="Disordered" evidence="1">
    <location>
        <begin position="1"/>
        <end position="30"/>
    </location>
</feature>
<sequence length="248" mass="28712">MDDQEQNGSNDQEQNGSKNNSGKKKGRKATSLKVLIRSRAANQKLPIEFNDRQQARGPNKSLFVSFVALQGRMRASILVSEWESIEEGVKNQIWEAIQLTFDVPNTQILRSRWVAYAGSRWAGFKTYLTSNFIYGTRCGEDPTEKYKWIDAETWKQFVLSRKDPKFLERRKKAQETQAYNDCPHRLSRGGYDLLEEKLMAEKLKMREEASQSDPSLLLNPPSPIRFFITLVFAQIVYSKAHYTSVWIF</sequence>
<dbReference type="AlphaFoldDB" id="A0AAV0ERY0"/>
<evidence type="ECO:0000256" key="1">
    <source>
        <dbReference type="SAM" id="MobiDB-lite"/>
    </source>
</evidence>
<feature type="compositionally biased region" description="Basic residues" evidence="1">
    <location>
        <begin position="21"/>
        <end position="30"/>
    </location>
</feature>
<feature type="compositionally biased region" description="Polar residues" evidence="1">
    <location>
        <begin position="1"/>
        <end position="14"/>
    </location>
</feature>
<comment type="caution">
    <text evidence="2">The sequence shown here is derived from an EMBL/GenBank/DDBJ whole genome shotgun (WGS) entry which is preliminary data.</text>
</comment>
<dbReference type="PANTHER" id="PTHR33018:SF34">
    <property type="entry name" value="OS02G0472350 PROTEIN"/>
    <property type="match status" value="1"/>
</dbReference>
<proteinExistence type="predicted"/>
<gene>
    <name evidence="2" type="ORF">CEPIT_LOCUS27110</name>
</gene>
<accession>A0AAV0ERY0</accession>
<keyword evidence="3" id="KW-1185">Reference proteome</keyword>
<name>A0AAV0ERY0_9ASTE</name>
<evidence type="ECO:0000313" key="2">
    <source>
        <dbReference type="EMBL" id="CAH9125893.1"/>
    </source>
</evidence>
<protein>
    <submittedName>
        <fullName evidence="2">Uncharacterized protein</fullName>
    </submittedName>
</protein>
<dbReference type="Proteomes" id="UP001152523">
    <property type="component" value="Unassembled WGS sequence"/>
</dbReference>
<dbReference type="EMBL" id="CAMAPF010000938">
    <property type="protein sequence ID" value="CAH9125893.1"/>
    <property type="molecule type" value="Genomic_DNA"/>
</dbReference>
<organism evidence="2 3">
    <name type="scientific">Cuscuta epithymum</name>
    <dbReference type="NCBI Taxonomy" id="186058"/>
    <lineage>
        <taxon>Eukaryota</taxon>
        <taxon>Viridiplantae</taxon>
        <taxon>Streptophyta</taxon>
        <taxon>Embryophyta</taxon>
        <taxon>Tracheophyta</taxon>
        <taxon>Spermatophyta</taxon>
        <taxon>Magnoliopsida</taxon>
        <taxon>eudicotyledons</taxon>
        <taxon>Gunneridae</taxon>
        <taxon>Pentapetalae</taxon>
        <taxon>asterids</taxon>
        <taxon>lamiids</taxon>
        <taxon>Solanales</taxon>
        <taxon>Convolvulaceae</taxon>
        <taxon>Cuscuteae</taxon>
        <taxon>Cuscuta</taxon>
        <taxon>Cuscuta subgen. Cuscuta</taxon>
    </lineage>
</organism>
<reference evidence="2" key="1">
    <citation type="submission" date="2022-07" db="EMBL/GenBank/DDBJ databases">
        <authorList>
            <person name="Macas J."/>
            <person name="Novak P."/>
            <person name="Neumann P."/>
        </authorList>
    </citation>
    <scope>NUCLEOTIDE SEQUENCE</scope>
</reference>
<dbReference type="PANTHER" id="PTHR33018">
    <property type="entry name" value="OS10G0338966 PROTEIN-RELATED"/>
    <property type="match status" value="1"/>
</dbReference>
<evidence type="ECO:0000313" key="3">
    <source>
        <dbReference type="Proteomes" id="UP001152523"/>
    </source>
</evidence>